<organism evidence="2 3">
    <name type="scientific">Devosia enhydra</name>
    <dbReference type="NCBI Taxonomy" id="665118"/>
    <lineage>
        <taxon>Bacteria</taxon>
        <taxon>Pseudomonadati</taxon>
        <taxon>Pseudomonadota</taxon>
        <taxon>Alphaproteobacteria</taxon>
        <taxon>Hyphomicrobiales</taxon>
        <taxon>Devosiaceae</taxon>
        <taxon>Devosia</taxon>
    </lineage>
</organism>
<dbReference type="AlphaFoldDB" id="A0A1K2HT37"/>
<feature type="signal peptide" evidence="1">
    <location>
        <begin position="1"/>
        <end position="34"/>
    </location>
</feature>
<dbReference type="STRING" id="665118.SAMN02983003_0168"/>
<sequence length="188" mass="19407">MNLTLRPPASSISLLKIALVCAATFAALSLPALADGASALPPGPKEALAEQVGGDADALGVLLGQTNSVEAWQAQLQGDAAPAVIAALGDYLARIAPIVVVGDVGSVIATLPADGKQLFVENCLSCHGGDTYFLKQDKDFEGWVAIFDAPYHRRLLTGEGEREIFAGYAAATTPLSLDPVPEALADRP</sequence>
<reference evidence="2 3" key="1">
    <citation type="submission" date="2016-11" db="EMBL/GenBank/DDBJ databases">
        <authorList>
            <person name="Jaros S."/>
            <person name="Januszkiewicz K."/>
            <person name="Wedrychowicz H."/>
        </authorList>
    </citation>
    <scope>NUCLEOTIDE SEQUENCE [LARGE SCALE GENOMIC DNA]</scope>
    <source>
        <strain evidence="2 3">ATCC 23634</strain>
    </source>
</reference>
<keyword evidence="1" id="KW-0732">Signal</keyword>
<evidence type="ECO:0000313" key="3">
    <source>
        <dbReference type="Proteomes" id="UP000183447"/>
    </source>
</evidence>
<proteinExistence type="predicted"/>
<dbReference type="Proteomes" id="UP000183447">
    <property type="component" value="Unassembled WGS sequence"/>
</dbReference>
<evidence type="ECO:0008006" key="4">
    <source>
        <dbReference type="Google" id="ProtNLM"/>
    </source>
</evidence>
<evidence type="ECO:0000256" key="1">
    <source>
        <dbReference type="SAM" id="SignalP"/>
    </source>
</evidence>
<dbReference type="GO" id="GO:0009055">
    <property type="term" value="F:electron transfer activity"/>
    <property type="evidence" value="ECO:0007669"/>
    <property type="project" value="InterPro"/>
</dbReference>
<evidence type="ECO:0000313" key="2">
    <source>
        <dbReference type="EMBL" id="SFZ80850.1"/>
    </source>
</evidence>
<dbReference type="OrthoDB" id="7855889at2"/>
<accession>A0A1K2HT37</accession>
<dbReference type="RefSeq" id="WP_143145603.1">
    <property type="nucleotide sequence ID" value="NZ_FPKU01000001.1"/>
</dbReference>
<dbReference type="SUPFAM" id="SSF46626">
    <property type="entry name" value="Cytochrome c"/>
    <property type="match status" value="1"/>
</dbReference>
<dbReference type="GO" id="GO:0020037">
    <property type="term" value="F:heme binding"/>
    <property type="evidence" value="ECO:0007669"/>
    <property type="project" value="InterPro"/>
</dbReference>
<dbReference type="InterPro" id="IPR036909">
    <property type="entry name" value="Cyt_c-like_dom_sf"/>
</dbReference>
<gene>
    <name evidence="2" type="ORF">SAMN02983003_0168</name>
</gene>
<keyword evidence="3" id="KW-1185">Reference proteome</keyword>
<dbReference type="EMBL" id="FPKU01000001">
    <property type="protein sequence ID" value="SFZ80850.1"/>
    <property type="molecule type" value="Genomic_DNA"/>
</dbReference>
<protein>
    <recommendedName>
        <fullName evidence="4">Cytochrome c domain-containing protein</fullName>
    </recommendedName>
</protein>
<name>A0A1K2HT37_9HYPH</name>
<feature type="chain" id="PRO_5013312633" description="Cytochrome c domain-containing protein" evidence="1">
    <location>
        <begin position="35"/>
        <end position="188"/>
    </location>
</feature>